<feature type="transmembrane region" description="Helical" evidence="8">
    <location>
        <begin position="47"/>
        <end position="66"/>
    </location>
</feature>
<feature type="transmembrane region" description="Helical" evidence="8">
    <location>
        <begin position="190"/>
        <end position="212"/>
    </location>
</feature>
<dbReference type="NCBIfam" id="TIGR00792">
    <property type="entry name" value="gph"/>
    <property type="match status" value="1"/>
</dbReference>
<evidence type="ECO:0000256" key="2">
    <source>
        <dbReference type="ARBA" id="ARBA00009617"/>
    </source>
</evidence>
<dbReference type="Gene3D" id="1.20.1250.20">
    <property type="entry name" value="MFS general substrate transporter like domains"/>
    <property type="match status" value="1"/>
</dbReference>
<accession>A0A1D8AUH0</accession>
<dbReference type="Proteomes" id="UP000095228">
    <property type="component" value="Chromosome"/>
</dbReference>
<feature type="transmembrane region" description="Helical" evidence="8">
    <location>
        <begin position="157"/>
        <end position="178"/>
    </location>
</feature>
<dbReference type="STRING" id="1838286.Verru16b_01595"/>
<dbReference type="InterPro" id="IPR036259">
    <property type="entry name" value="MFS_trans_sf"/>
</dbReference>
<dbReference type="GO" id="GO:0008643">
    <property type="term" value="P:carbohydrate transport"/>
    <property type="evidence" value="ECO:0007669"/>
    <property type="project" value="InterPro"/>
</dbReference>
<sequence length="470" mass="51491">MSTAPTTPDRDQGLKTREYIGYALGDTASNFFFQTFNIFLTYYYVDVWGIPAAVLLWMMPIVRLVGALDDPIIGLIADRTQSRWGKFRPYLLFGAIPYGICGYLVFAGPDLGSQGKVVYAYVTYALMLLSYSVINVPYSSLLGVISPSSRTRTVASSFRFVGAFGGAFLISLLVRPLVKHLGAGNEMQGFQLTMAIFAVLSVLMFWTTFATTKERVTPPPSQKTNVREELRELFRNWPWVTLLIASVFSTTFVALRSGSTLFYFKYVAGDDGAPILFGQFDRSTVFLASGALAQVAGTAMLGVLARRVDKKYAATVLSAITGLCFLAFFFLPPDRFGLLLALNALGYLCMGPTSALTWALYGDVADYGEWKYGRRSTGLVYSASLFSIKTGIMFGGYLLPLFLDRFGFVRNATQTATAILGITLAFSIVPGVFALLKAVALWVYPLDQRRVDEIESELAARRAAPAAPAA</sequence>
<keyword evidence="5 8" id="KW-0812">Transmembrane</keyword>
<dbReference type="InterPro" id="IPR001927">
    <property type="entry name" value="Na/Gal_symport"/>
</dbReference>
<reference evidence="9 10" key="1">
    <citation type="submission" date="2016-06" db="EMBL/GenBank/DDBJ databases">
        <title>Three novel species with peptidoglycan cell walls form the new genus Lacunisphaera gen. nov. in the family Opitutaceae of the verrucomicrobial subdivision 4.</title>
        <authorList>
            <person name="Rast P."/>
            <person name="Gloeckner I."/>
            <person name="Jogler M."/>
            <person name="Boedeker C."/>
            <person name="Jeske O."/>
            <person name="Wiegand S."/>
            <person name="Reinhardt R."/>
            <person name="Schumann P."/>
            <person name="Rohde M."/>
            <person name="Spring S."/>
            <person name="Gloeckner F.O."/>
            <person name="Jogler C."/>
        </authorList>
    </citation>
    <scope>NUCLEOTIDE SEQUENCE [LARGE SCALE GENOMIC DNA]</scope>
    <source>
        <strain evidence="9 10">IG16b</strain>
    </source>
</reference>
<proteinExistence type="inferred from homology"/>
<dbReference type="InterPro" id="IPR039672">
    <property type="entry name" value="MFS_2"/>
</dbReference>
<gene>
    <name evidence="9" type="primary">yicJ_4</name>
    <name evidence="9" type="ORF">Verru16b_01595</name>
</gene>
<dbReference type="PANTHER" id="PTHR11328">
    <property type="entry name" value="MAJOR FACILITATOR SUPERFAMILY DOMAIN-CONTAINING PROTEIN"/>
    <property type="match status" value="1"/>
</dbReference>
<organism evidence="9 10">
    <name type="scientific">Lacunisphaera limnophila</name>
    <dbReference type="NCBI Taxonomy" id="1838286"/>
    <lineage>
        <taxon>Bacteria</taxon>
        <taxon>Pseudomonadati</taxon>
        <taxon>Verrucomicrobiota</taxon>
        <taxon>Opitutia</taxon>
        <taxon>Opitutales</taxon>
        <taxon>Opitutaceae</taxon>
        <taxon>Lacunisphaera</taxon>
    </lineage>
</organism>
<dbReference type="InterPro" id="IPR018043">
    <property type="entry name" value="Na/Gal_symport_CS"/>
</dbReference>
<evidence type="ECO:0000256" key="4">
    <source>
        <dbReference type="ARBA" id="ARBA00022475"/>
    </source>
</evidence>
<keyword evidence="3" id="KW-0813">Transport</keyword>
<evidence type="ECO:0000313" key="10">
    <source>
        <dbReference type="Proteomes" id="UP000095228"/>
    </source>
</evidence>
<keyword evidence="7 8" id="KW-0472">Membrane</keyword>
<comment type="similarity">
    <text evidence="2">Belongs to the sodium:galactoside symporter (TC 2.A.2) family.</text>
</comment>
<evidence type="ECO:0000313" key="9">
    <source>
        <dbReference type="EMBL" id="AOS44533.1"/>
    </source>
</evidence>
<feature type="transmembrane region" description="Helical" evidence="8">
    <location>
        <begin position="337"/>
        <end position="358"/>
    </location>
</feature>
<dbReference type="KEGG" id="obg:Verru16b_01595"/>
<dbReference type="CDD" id="cd17332">
    <property type="entry name" value="MFS_MelB_like"/>
    <property type="match status" value="1"/>
</dbReference>
<evidence type="ECO:0000256" key="1">
    <source>
        <dbReference type="ARBA" id="ARBA00004651"/>
    </source>
</evidence>
<keyword evidence="10" id="KW-1185">Reference proteome</keyword>
<dbReference type="EMBL" id="CP016094">
    <property type="protein sequence ID" value="AOS44533.1"/>
    <property type="molecule type" value="Genomic_DNA"/>
</dbReference>
<evidence type="ECO:0000256" key="8">
    <source>
        <dbReference type="SAM" id="Phobius"/>
    </source>
</evidence>
<dbReference type="GO" id="GO:0005886">
    <property type="term" value="C:plasma membrane"/>
    <property type="evidence" value="ECO:0007669"/>
    <property type="project" value="UniProtKB-SubCell"/>
</dbReference>
<feature type="transmembrane region" description="Helical" evidence="8">
    <location>
        <begin position="312"/>
        <end position="331"/>
    </location>
</feature>
<keyword evidence="4" id="KW-1003">Cell membrane</keyword>
<protein>
    <submittedName>
        <fullName evidence="9">Inner membrane symporter YicJ</fullName>
    </submittedName>
</protein>
<feature type="transmembrane region" description="Helical" evidence="8">
    <location>
        <begin position="118"/>
        <end position="145"/>
    </location>
</feature>
<comment type="subcellular location">
    <subcellularLocation>
        <location evidence="1">Cell membrane</location>
        <topology evidence="1">Multi-pass membrane protein</topology>
    </subcellularLocation>
</comment>
<dbReference type="Pfam" id="PF13347">
    <property type="entry name" value="MFS_2"/>
    <property type="match status" value="1"/>
</dbReference>
<dbReference type="GO" id="GO:0006814">
    <property type="term" value="P:sodium ion transport"/>
    <property type="evidence" value="ECO:0007669"/>
    <property type="project" value="InterPro"/>
</dbReference>
<evidence type="ECO:0000256" key="7">
    <source>
        <dbReference type="ARBA" id="ARBA00023136"/>
    </source>
</evidence>
<dbReference type="PROSITE" id="PS00872">
    <property type="entry name" value="NA_GALACTOSIDE_SYMP"/>
    <property type="match status" value="1"/>
</dbReference>
<feature type="transmembrane region" description="Helical" evidence="8">
    <location>
        <begin position="379"/>
        <end position="399"/>
    </location>
</feature>
<feature type="transmembrane region" description="Helical" evidence="8">
    <location>
        <begin position="285"/>
        <end position="305"/>
    </location>
</feature>
<dbReference type="GO" id="GO:0015293">
    <property type="term" value="F:symporter activity"/>
    <property type="evidence" value="ECO:0007669"/>
    <property type="project" value="InterPro"/>
</dbReference>
<evidence type="ECO:0000256" key="3">
    <source>
        <dbReference type="ARBA" id="ARBA00022448"/>
    </source>
</evidence>
<dbReference type="PANTHER" id="PTHR11328:SF24">
    <property type="entry name" value="MAJOR FACILITATOR SUPERFAMILY (MFS) PROFILE DOMAIN-CONTAINING PROTEIN"/>
    <property type="match status" value="1"/>
</dbReference>
<feature type="transmembrane region" description="Helical" evidence="8">
    <location>
        <begin position="419"/>
        <end position="444"/>
    </location>
</feature>
<evidence type="ECO:0000256" key="5">
    <source>
        <dbReference type="ARBA" id="ARBA00022692"/>
    </source>
</evidence>
<dbReference type="RefSeq" id="WP_069961772.1">
    <property type="nucleotide sequence ID" value="NZ_CP016094.1"/>
</dbReference>
<name>A0A1D8AUH0_9BACT</name>
<feature type="transmembrane region" description="Helical" evidence="8">
    <location>
        <begin position="233"/>
        <end position="255"/>
    </location>
</feature>
<dbReference type="SUPFAM" id="SSF103473">
    <property type="entry name" value="MFS general substrate transporter"/>
    <property type="match status" value="1"/>
</dbReference>
<keyword evidence="6 8" id="KW-1133">Transmembrane helix</keyword>
<dbReference type="OrthoDB" id="9762557at2"/>
<dbReference type="AlphaFoldDB" id="A0A1D8AUH0"/>
<evidence type="ECO:0000256" key="6">
    <source>
        <dbReference type="ARBA" id="ARBA00022989"/>
    </source>
</evidence>
<feature type="transmembrane region" description="Helical" evidence="8">
    <location>
        <begin position="87"/>
        <end position="106"/>
    </location>
</feature>